<proteinExistence type="predicted"/>
<reference evidence="2" key="1">
    <citation type="submission" date="2016-06" db="EMBL/GenBank/DDBJ databases">
        <title>Parallel loss of symbiosis genes in relatives of nitrogen-fixing non-legume Parasponia.</title>
        <authorList>
            <person name="Van Velzen R."/>
            <person name="Holmer R."/>
            <person name="Bu F."/>
            <person name="Rutten L."/>
            <person name="Van Zeijl A."/>
            <person name="Liu W."/>
            <person name="Santuari L."/>
            <person name="Cao Q."/>
            <person name="Sharma T."/>
            <person name="Shen D."/>
            <person name="Roswanjaya Y."/>
            <person name="Wardhani T."/>
            <person name="Kalhor M.S."/>
            <person name="Jansen J."/>
            <person name="Van den Hoogen J."/>
            <person name="Gungor B."/>
            <person name="Hartog M."/>
            <person name="Hontelez J."/>
            <person name="Verver J."/>
            <person name="Yang W.-C."/>
            <person name="Schijlen E."/>
            <person name="Repin R."/>
            <person name="Schilthuizen M."/>
            <person name="Schranz E."/>
            <person name="Heidstra R."/>
            <person name="Miyata K."/>
            <person name="Fedorova E."/>
            <person name="Kohlen W."/>
            <person name="Bisseling T."/>
            <person name="Smit S."/>
            <person name="Geurts R."/>
        </authorList>
    </citation>
    <scope>NUCLEOTIDE SEQUENCE [LARGE SCALE GENOMIC DNA]</scope>
    <source>
        <strain evidence="2">cv. WU1-14</strain>
    </source>
</reference>
<comment type="caution">
    <text evidence="1">The sequence shown here is derived from an EMBL/GenBank/DDBJ whole genome shotgun (WGS) entry which is preliminary data.</text>
</comment>
<keyword evidence="2" id="KW-1185">Reference proteome</keyword>
<organism evidence="1 2">
    <name type="scientific">Parasponia andersonii</name>
    <name type="common">Sponia andersonii</name>
    <dbReference type="NCBI Taxonomy" id="3476"/>
    <lineage>
        <taxon>Eukaryota</taxon>
        <taxon>Viridiplantae</taxon>
        <taxon>Streptophyta</taxon>
        <taxon>Embryophyta</taxon>
        <taxon>Tracheophyta</taxon>
        <taxon>Spermatophyta</taxon>
        <taxon>Magnoliopsida</taxon>
        <taxon>eudicotyledons</taxon>
        <taxon>Gunneridae</taxon>
        <taxon>Pentapetalae</taxon>
        <taxon>rosids</taxon>
        <taxon>fabids</taxon>
        <taxon>Rosales</taxon>
        <taxon>Cannabaceae</taxon>
        <taxon>Parasponia</taxon>
    </lineage>
</organism>
<evidence type="ECO:0000313" key="1">
    <source>
        <dbReference type="EMBL" id="PON79537.1"/>
    </source>
</evidence>
<sequence length="79" mass="8819">MIILESSGGAAILEIPLKSWREIFMHAEISGWLRHALDAFQQSGDGCCSLTIFHFGPKLSIKYIRFGNFLNATCKQTDS</sequence>
<accession>A0A2P5E1Z7</accession>
<name>A0A2P5E1Z7_PARAD</name>
<dbReference type="EMBL" id="JXTB01000004">
    <property type="protein sequence ID" value="PON79537.1"/>
    <property type="molecule type" value="Genomic_DNA"/>
</dbReference>
<dbReference type="AlphaFoldDB" id="A0A2P5E1Z7"/>
<evidence type="ECO:0000313" key="2">
    <source>
        <dbReference type="Proteomes" id="UP000237105"/>
    </source>
</evidence>
<protein>
    <submittedName>
        <fullName evidence="1">Uncharacterized protein</fullName>
    </submittedName>
</protein>
<gene>
    <name evidence="1" type="ORF">PanWU01x14_012720</name>
</gene>
<dbReference type="Proteomes" id="UP000237105">
    <property type="component" value="Unassembled WGS sequence"/>
</dbReference>